<dbReference type="AlphaFoldDB" id="A0A6V8NEE7"/>
<sequence length="243" mass="27870">MLTPRQKMFLQKLVEIYLEENTSIHYTALANRVGVSKFTAYDMLRVLEKKGYVSSQYILDKEGSEPGRSLVNHYPTEKALRIFGPKRHLGKGSRKRHLRGGRDWSIFQRKILEGLEGAKSPDLKELLKKSLLNLKGQITPVRYCAEVMATALIFFRNMKEGELKNSVTKIIKKIWQAGETKLSSLAGFLVGLCVLDSSDRDLAESFMACLPLYDRYIEEMDEENRSKLEEMLDDFFSHLLVKG</sequence>
<evidence type="ECO:0000313" key="2">
    <source>
        <dbReference type="EMBL" id="GFP29895.1"/>
    </source>
</evidence>
<dbReference type="Gene3D" id="1.10.10.10">
    <property type="entry name" value="Winged helix-like DNA-binding domain superfamily/Winged helix DNA-binding domain"/>
    <property type="match status" value="1"/>
</dbReference>
<keyword evidence="4" id="KW-1185">Reference proteome</keyword>
<gene>
    <name evidence="1" type="ORF">HKBW3S03_00134</name>
    <name evidence="2" type="ORF">HKBW3S34_00815</name>
</gene>
<accession>A0A6V8NEE7</accession>
<evidence type="ECO:0000313" key="3">
    <source>
        <dbReference type="Proteomes" id="UP000574717"/>
    </source>
</evidence>
<reference evidence="3 4" key="1">
    <citation type="journal article" date="2020" name="Front. Microbiol.">
        <title>Single-cell genomics of novel Actinobacteria with the Wood-Ljungdahl pathway discovered in a serpentinizing system.</title>
        <authorList>
            <person name="Merino N."/>
            <person name="Kawai M."/>
            <person name="Boyd E.S."/>
            <person name="Colman D.R."/>
            <person name="McGlynn S.E."/>
            <person name="Nealson K.H."/>
            <person name="Kurokawa K."/>
            <person name="Hongoh Y."/>
        </authorList>
    </citation>
    <scope>NUCLEOTIDE SEQUENCE [LARGE SCALE GENOMIC DNA]</scope>
    <source>
        <strain evidence="1 3">S03</strain>
        <strain evidence="2 4">S34</strain>
    </source>
</reference>
<evidence type="ECO:0000313" key="4">
    <source>
        <dbReference type="Proteomes" id="UP000588083"/>
    </source>
</evidence>
<dbReference type="SUPFAM" id="SSF46785">
    <property type="entry name" value="Winged helix' DNA-binding domain"/>
    <property type="match status" value="1"/>
</dbReference>
<dbReference type="EMBL" id="BLRU01000005">
    <property type="protein sequence ID" value="GFP18629.1"/>
    <property type="molecule type" value="Genomic_DNA"/>
</dbReference>
<dbReference type="InterPro" id="IPR036388">
    <property type="entry name" value="WH-like_DNA-bd_sf"/>
</dbReference>
<dbReference type="Proteomes" id="UP000574717">
    <property type="component" value="Unassembled WGS sequence"/>
</dbReference>
<dbReference type="EMBL" id="BLRZ01000029">
    <property type="protein sequence ID" value="GFP29895.1"/>
    <property type="molecule type" value="Genomic_DNA"/>
</dbReference>
<organism evidence="1 3">
    <name type="scientific">Candidatus Hakubella thermalkaliphila</name>
    <dbReference type="NCBI Taxonomy" id="2754717"/>
    <lineage>
        <taxon>Bacteria</taxon>
        <taxon>Bacillati</taxon>
        <taxon>Actinomycetota</taxon>
        <taxon>Actinomycetota incertae sedis</taxon>
        <taxon>Candidatus Hakubellales</taxon>
        <taxon>Candidatus Hakubellaceae</taxon>
        <taxon>Candidatus Hakubella</taxon>
    </lineage>
</organism>
<evidence type="ECO:0000313" key="1">
    <source>
        <dbReference type="EMBL" id="GFP18629.1"/>
    </source>
</evidence>
<evidence type="ECO:0008006" key="5">
    <source>
        <dbReference type="Google" id="ProtNLM"/>
    </source>
</evidence>
<name>A0A6V8NEE7_9ACTN</name>
<comment type="caution">
    <text evidence="1">The sequence shown here is derived from an EMBL/GenBank/DDBJ whole genome shotgun (WGS) entry which is preliminary data.</text>
</comment>
<protein>
    <recommendedName>
        <fullName evidence="5">HTH dtxR-type domain-containing protein</fullName>
    </recommendedName>
</protein>
<proteinExistence type="predicted"/>
<dbReference type="InterPro" id="IPR036390">
    <property type="entry name" value="WH_DNA-bd_sf"/>
</dbReference>
<dbReference type="Proteomes" id="UP000588083">
    <property type="component" value="Unassembled WGS sequence"/>
</dbReference>